<keyword evidence="7" id="KW-1185">Reference proteome</keyword>
<accession>A0ABU8TLY4</accession>
<keyword evidence="4 5" id="KW-0472">Membrane</keyword>
<dbReference type="Proteomes" id="UP001385499">
    <property type="component" value="Unassembled WGS sequence"/>
</dbReference>
<comment type="caution">
    <text evidence="6">The sequence shown here is derived from an EMBL/GenBank/DDBJ whole genome shotgun (WGS) entry which is preliminary data.</text>
</comment>
<gene>
    <name evidence="6" type="ORF">V6575_13815</name>
</gene>
<sequence length="126" mass="13922">MPISIWCILIAAILPIAAVFPAKLDKSYDNNKPRDPDYWRSGFRARASAAAANSFEALPFFAAAVIIGLWQGGSVEWINKLAVLFIGLRIIYILCYYTDRATPRSISWLAALLSAVAIFTSPIWSV</sequence>
<dbReference type="RefSeq" id="WP_340275088.1">
    <property type="nucleotide sequence ID" value="NZ_JBAKIA010000009.1"/>
</dbReference>
<evidence type="ECO:0000256" key="1">
    <source>
        <dbReference type="ARBA" id="ARBA00004370"/>
    </source>
</evidence>
<name>A0ABU8TLY4_9HYPH</name>
<dbReference type="InterPro" id="IPR001129">
    <property type="entry name" value="Membr-assoc_MAPEG"/>
</dbReference>
<dbReference type="PANTHER" id="PTHR35371">
    <property type="entry name" value="INNER MEMBRANE PROTEIN"/>
    <property type="match status" value="1"/>
</dbReference>
<protein>
    <submittedName>
        <fullName evidence="6">MAPEG family protein</fullName>
    </submittedName>
</protein>
<feature type="transmembrane region" description="Helical" evidence="5">
    <location>
        <begin position="81"/>
        <end position="99"/>
    </location>
</feature>
<evidence type="ECO:0000313" key="7">
    <source>
        <dbReference type="Proteomes" id="UP001385499"/>
    </source>
</evidence>
<dbReference type="EMBL" id="JBAKIA010000009">
    <property type="protein sequence ID" value="MEJ8475166.1"/>
    <property type="molecule type" value="Genomic_DNA"/>
</dbReference>
<feature type="transmembrane region" description="Helical" evidence="5">
    <location>
        <begin position="105"/>
        <end position="124"/>
    </location>
</feature>
<keyword evidence="3 5" id="KW-1133">Transmembrane helix</keyword>
<comment type="subcellular location">
    <subcellularLocation>
        <location evidence="1">Membrane</location>
    </subcellularLocation>
</comment>
<evidence type="ECO:0000256" key="2">
    <source>
        <dbReference type="ARBA" id="ARBA00022692"/>
    </source>
</evidence>
<organism evidence="6 7">
    <name type="scientific">Roseibium algae</name>
    <dbReference type="NCBI Taxonomy" id="3123038"/>
    <lineage>
        <taxon>Bacteria</taxon>
        <taxon>Pseudomonadati</taxon>
        <taxon>Pseudomonadota</taxon>
        <taxon>Alphaproteobacteria</taxon>
        <taxon>Hyphomicrobiales</taxon>
        <taxon>Stappiaceae</taxon>
        <taxon>Roseibium</taxon>
    </lineage>
</organism>
<dbReference type="InterPro" id="IPR023352">
    <property type="entry name" value="MAPEG-like_dom_sf"/>
</dbReference>
<evidence type="ECO:0000313" key="6">
    <source>
        <dbReference type="EMBL" id="MEJ8475166.1"/>
    </source>
</evidence>
<evidence type="ECO:0000256" key="4">
    <source>
        <dbReference type="ARBA" id="ARBA00023136"/>
    </source>
</evidence>
<reference evidence="6 7" key="1">
    <citation type="submission" date="2024-02" db="EMBL/GenBank/DDBJ databases">
        <title>Roseibium algae sp. nov., isolated from marine alga (Grateloupia sp.), showing potential in myo-inositol conversion.</title>
        <authorList>
            <person name="Wang Y."/>
        </authorList>
    </citation>
    <scope>NUCLEOTIDE SEQUENCE [LARGE SCALE GENOMIC DNA]</scope>
    <source>
        <strain evidence="6 7">H3510</strain>
    </source>
</reference>
<evidence type="ECO:0000256" key="5">
    <source>
        <dbReference type="SAM" id="Phobius"/>
    </source>
</evidence>
<evidence type="ECO:0000256" key="3">
    <source>
        <dbReference type="ARBA" id="ARBA00022989"/>
    </source>
</evidence>
<feature type="transmembrane region" description="Helical" evidence="5">
    <location>
        <begin position="45"/>
        <end position="69"/>
    </location>
</feature>
<proteinExistence type="predicted"/>
<dbReference type="Gene3D" id="1.20.120.550">
    <property type="entry name" value="Membrane associated eicosanoid/glutathione metabolism-like domain"/>
    <property type="match status" value="1"/>
</dbReference>
<dbReference type="Pfam" id="PF01124">
    <property type="entry name" value="MAPEG"/>
    <property type="match status" value="1"/>
</dbReference>
<keyword evidence="2 5" id="KW-0812">Transmembrane</keyword>
<dbReference type="SUPFAM" id="SSF161084">
    <property type="entry name" value="MAPEG domain-like"/>
    <property type="match status" value="1"/>
</dbReference>
<dbReference type="PANTHER" id="PTHR35371:SF1">
    <property type="entry name" value="BLR7753 PROTEIN"/>
    <property type="match status" value="1"/>
</dbReference>